<protein>
    <submittedName>
        <fullName evidence="1">Uncharacterized protein</fullName>
    </submittedName>
</protein>
<accession>A0A0E9RK77</accession>
<proteinExistence type="predicted"/>
<dbReference type="AlphaFoldDB" id="A0A0E9RK77"/>
<organism evidence="1">
    <name type="scientific">Anguilla anguilla</name>
    <name type="common">European freshwater eel</name>
    <name type="synonym">Muraena anguilla</name>
    <dbReference type="NCBI Taxonomy" id="7936"/>
    <lineage>
        <taxon>Eukaryota</taxon>
        <taxon>Metazoa</taxon>
        <taxon>Chordata</taxon>
        <taxon>Craniata</taxon>
        <taxon>Vertebrata</taxon>
        <taxon>Euteleostomi</taxon>
        <taxon>Actinopterygii</taxon>
        <taxon>Neopterygii</taxon>
        <taxon>Teleostei</taxon>
        <taxon>Anguilliformes</taxon>
        <taxon>Anguillidae</taxon>
        <taxon>Anguilla</taxon>
    </lineage>
</organism>
<name>A0A0E9RK77_ANGAN</name>
<evidence type="ECO:0000313" key="1">
    <source>
        <dbReference type="EMBL" id="JAH28723.1"/>
    </source>
</evidence>
<dbReference type="EMBL" id="GBXM01079854">
    <property type="protein sequence ID" value="JAH28723.1"/>
    <property type="molecule type" value="Transcribed_RNA"/>
</dbReference>
<reference evidence="1" key="2">
    <citation type="journal article" date="2015" name="Fish Shellfish Immunol.">
        <title>Early steps in the European eel (Anguilla anguilla)-Vibrio vulnificus interaction in the gills: Role of the RtxA13 toxin.</title>
        <authorList>
            <person name="Callol A."/>
            <person name="Pajuelo D."/>
            <person name="Ebbesson L."/>
            <person name="Teles M."/>
            <person name="MacKenzie S."/>
            <person name="Amaro C."/>
        </authorList>
    </citation>
    <scope>NUCLEOTIDE SEQUENCE</scope>
</reference>
<sequence>MEAGTLSGTKHSSPSQFMSWMGVPRDAYTRTPTAFELAMFRTFVKNEQFPSDTHATAADTVAQG</sequence>
<reference evidence="1" key="1">
    <citation type="submission" date="2014-11" db="EMBL/GenBank/DDBJ databases">
        <authorList>
            <person name="Amaro Gonzalez C."/>
        </authorList>
    </citation>
    <scope>NUCLEOTIDE SEQUENCE</scope>
</reference>